<evidence type="ECO:0000256" key="12">
    <source>
        <dbReference type="ARBA" id="ARBA00022801"/>
    </source>
</evidence>
<feature type="domain" description="GDPGP1-like C-terminal" evidence="13">
    <location>
        <begin position="464"/>
        <end position="603"/>
    </location>
</feature>
<dbReference type="GO" id="GO:0005737">
    <property type="term" value="C:cytoplasm"/>
    <property type="evidence" value="ECO:0007669"/>
    <property type="project" value="UniProtKB-SubCell"/>
</dbReference>
<protein>
    <recommendedName>
        <fullName evidence="6">GDP-D-glucose phosphorylase 1</fullName>
        <ecNumber evidence="5">2.7.7.78</ecNumber>
    </recommendedName>
</protein>
<evidence type="ECO:0000256" key="2">
    <source>
        <dbReference type="ARBA" id="ARBA00003049"/>
    </source>
</evidence>
<dbReference type="EC" id="2.7.7.78" evidence="5"/>
<dbReference type="GO" id="GO:0016787">
    <property type="term" value="F:hydrolase activity"/>
    <property type="evidence" value="ECO:0007669"/>
    <property type="project" value="UniProtKB-KW"/>
</dbReference>
<evidence type="ECO:0000256" key="6">
    <source>
        <dbReference type="ARBA" id="ARBA00018857"/>
    </source>
</evidence>
<dbReference type="GO" id="GO:0005085">
    <property type="term" value="F:guanyl-nucleotide exchange factor activity"/>
    <property type="evidence" value="ECO:0007669"/>
    <property type="project" value="UniProtKB-KW"/>
</dbReference>
<dbReference type="PANTHER" id="PTHR20884">
    <property type="entry name" value="GDP-D-GLUCOSE PHOSPHORYLASE 1"/>
    <property type="match status" value="1"/>
</dbReference>
<evidence type="ECO:0000313" key="16">
    <source>
        <dbReference type="Proteomes" id="UP001054857"/>
    </source>
</evidence>
<proteinExistence type="inferred from homology"/>
<evidence type="ECO:0000259" key="14">
    <source>
        <dbReference type="Pfam" id="PF26217"/>
    </source>
</evidence>
<evidence type="ECO:0000313" key="15">
    <source>
        <dbReference type="EMBL" id="GFR49176.1"/>
    </source>
</evidence>
<name>A0AAD3HQG3_9CHLO</name>
<sequence>MAVSAVDTLCSLHDLLRRPHSVAVSGATSDLLVASCQDAYLPIYTFPARPVEGTTMKLPRIDSMPEVPDCFEEIARCDSPPMLCAPYGSASPSNPGFGALGALVPSPQGVSFNDLPLSLCHSTTAADVIMSDDDADAVVMLYDKQPNGGAAVPGGCCCPSRPLLRRHPSDVLLTCCGGAGSGGGVSVCTAAAAAAASPAAGSDVAEVPSRSLLEVTLMALWEDRADRGMFRYDVTQCLTRQLPGRLRFIAQLNEGRATKKRPTEFSADRVMRPFDPSKFNFKKAAVKEALVAFQPSAYGNAAAAASGAVIPPSAPLAATMSEIADSGHGSDSPHLVLINVSPIDYGHVLLVPRVLQQLPQALDCGTVLLALQFARELGSPHFRVGYNSLGAFATINHLHFHSYYLPLPMPCEGAEAVPLPGKLAWPAVGGGDGRAGTAMLPPRKRRFDDGAEGADGAAEGAVAAVRVSRLVNYPVNAFVVEATSSSTSSAAASWCGLEAVAAVVGTAAERMQAVNQPFNLLVSDAGRRVFVFPQCYAERQAAGVVPDELLDTGVNPASFEIAGHLVLKRGQDFAAADEAWACRLLQEVSLSEERFMEVASMCFGGGSC</sequence>
<evidence type="ECO:0000256" key="9">
    <source>
        <dbReference type="ARBA" id="ARBA00022679"/>
    </source>
</evidence>
<comment type="subcellular location">
    <subcellularLocation>
        <location evidence="3">Cytoplasm</location>
    </subcellularLocation>
</comment>
<evidence type="ECO:0000256" key="5">
    <source>
        <dbReference type="ARBA" id="ARBA00012507"/>
    </source>
</evidence>
<dbReference type="Proteomes" id="UP001054857">
    <property type="component" value="Unassembled WGS sequence"/>
</dbReference>
<evidence type="ECO:0000256" key="1">
    <source>
        <dbReference type="ARBA" id="ARBA00000063"/>
    </source>
</evidence>
<keyword evidence="8" id="KW-0344">Guanine-nucleotide releasing factor</keyword>
<accession>A0AAD3HQG3</accession>
<evidence type="ECO:0000256" key="8">
    <source>
        <dbReference type="ARBA" id="ARBA00022658"/>
    </source>
</evidence>
<keyword evidence="12" id="KW-0378">Hydrolase</keyword>
<keyword evidence="7" id="KW-0963">Cytoplasm</keyword>
<dbReference type="Pfam" id="PF26217">
    <property type="entry name" value="GDPGP1_N"/>
    <property type="match status" value="1"/>
</dbReference>
<dbReference type="AlphaFoldDB" id="A0AAD3HQG3"/>
<dbReference type="Pfam" id="PF26216">
    <property type="entry name" value="GDPGP1_C"/>
    <property type="match status" value="1"/>
</dbReference>
<comment type="similarity">
    <text evidence="4">Belongs to the GDPGP1 family.</text>
</comment>
<dbReference type="PANTHER" id="PTHR20884:SF8">
    <property type="entry name" value="GDP-D-GLUCOSE PHOSPHORYLASE 1"/>
    <property type="match status" value="1"/>
</dbReference>
<comment type="function">
    <text evidence="2">Specific and highly efficient GDP-D-glucose phosphorylase regulating the levels of GDP-D-glucose in cells.</text>
</comment>
<comment type="caution">
    <text evidence="15">The sequence shown here is derived from an EMBL/GenBank/DDBJ whole genome shotgun (WGS) entry which is preliminary data.</text>
</comment>
<dbReference type="InterPro" id="IPR058866">
    <property type="entry name" value="GDPGP1_N"/>
</dbReference>
<evidence type="ECO:0000256" key="4">
    <source>
        <dbReference type="ARBA" id="ARBA00006451"/>
    </source>
</evidence>
<feature type="domain" description="GDPGP1-like N-terminal" evidence="14">
    <location>
        <begin position="213"/>
        <end position="403"/>
    </location>
</feature>
<organism evidence="15 16">
    <name type="scientific">Astrephomene gubernaculifera</name>
    <dbReference type="NCBI Taxonomy" id="47775"/>
    <lineage>
        <taxon>Eukaryota</taxon>
        <taxon>Viridiplantae</taxon>
        <taxon>Chlorophyta</taxon>
        <taxon>core chlorophytes</taxon>
        <taxon>Chlorophyceae</taxon>
        <taxon>CS clade</taxon>
        <taxon>Chlamydomonadales</taxon>
        <taxon>Astrephomenaceae</taxon>
        <taxon>Astrephomene</taxon>
    </lineage>
</organism>
<dbReference type="GO" id="GO:0000166">
    <property type="term" value="F:nucleotide binding"/>
    <property type="evidence" value="ECO:0007669"/>
    <property type="project" value="UniProtKB-KW"/>
</dbReference>
<dbReference type="EMBL" id="BMAR01000028">
    <property type="protein sequence ID" value="GFR49176.1"/>
    <property type="molecule type" value="Genomic_DNA"/>
</dbReference>
<keyword evidence="10" id="KW-0548">Nucleotidyltransferase</keyword>
<evidence type="ECO:0000256" key="3">
    <source>
        <dbReference type="ARBA" id="ARBA00004496"/>
    </source>
</evidence>
<evidence type="ECO:0000259" key="13">
    <source>
        <dbReference type="Pfam" id="PF26216"/>
    </source>
</evidence>
<dbReference type="GO" id="GO:0080048">
    <property type="term" value="F:GDP-D-glucose phosphorylase activity"/>
    <property type="evidence" value="ECO:0007669"/>
    <property type="project" value="UniProtKB-EC"/>
</dbReference>
<evidence type="ECO:0000256" key="10">
    <source>
        <dbReference type="ARBA" id="ARBA00022695"/>
    </source>
</evidence>
<keyword evidence="9" id="KW-0808">Transferase</keyword>
<keyword evidence="16" id="KW-1185">Reference proteome</keyword>
<evidence type="ECO:0000256" key="11">
    <source>
        <dbReference type="ARBA" id="ARBA00022741"/>
    </source>
</evidence>
<gene>
    <name evidence="15" type="ORF">Agub_g11199</name>
</gene>
<evidence type="ECO:0000256" key="7">
    <source>
        <dbReference type="ARBA" id="ARBA00022490"/>
    </source>
</evidence>
<keyword evidence="11" id="KW-0547">Nucleotide-binding</keyword>
<reference evidence="15 16" key="1">
    <citation type="journal article" date="2021" name="Sci. Rep.">
        <title>Genome sequencing of the multicellular alga Astrephomene provides insights into convergent evolution of germ-soma differentiation.</title>
        <authorList>
            <person name="Yamashita S."/>
            <person name="Yamamoto K."/>
            <person name="Matsuzaki R."/>
            <person name="Suzuki S."/>
            <person name="Yamaguchi H."/>
            <person name="Hirooka S."/>
            <person name="Minakuchi Y."/>
            <person name="Miyagishima S."/>
            <person name="Kawachi M."/>
            <person name="Toyoda A."/>
            <person name="Nozaki H."/>
        </authorList>
    </citation>
    <scope>NUCLEOTIDE SEQUENCE [LARGE SCALE GENOMIC DNA]</scope>
    <source>
        <strain evidence="15 16">NIES-4017</strain>
    </source>
</reference>
<comment type="catalytic activity">
    <reaction evidence="1">
        <text>GDP-alpha-D-glucose + phosphate = alpha-D-glucose 1-phosphate + GDP + H(+)</text>
        <dbReference type="Rhea" id="RHEA:30387"/>
        <dbReference type="ChEBI" id="CHEBI:15378"/>
        <dbReference type="ChEBI" id="CHEBI:43474"/>
        <dbReference type="ChEBI" id="CHEBI:58189"/>
        <dbReference type="ChEBI" id="CHEBI:58601"/>
        <dbReference type="ChEBI" id="CHEBI:62230"/>
        <dbReference type="EC" id="2.7.7.78"/>
    </reaction>
</comment>
<dbReference type="GO" id="GO:0006006">
    <property type="term" value="P:glucose metabolic process"/>
    <property type="evidence" value="ECO:0007669"/>
    <property type="project" value="TreeGrafter"/>
</dbReference>
<dbReference type="InterPro" id="IPR026506">
    <property type="entry name" value="GDPGP"/>
</dbReference>
<dbReference type="InterPro" id="IPR058865">
    <property type="entry name" value="GDPGP1_C"/>
</dbReference>